<dbReference type="InterPro" id="IPR043128">
    <property type="entry name" value="Rev_trsase/Diguanyl_cyclase"/>
</dbReference>
<name>A0A4R7PDM4_9GAMM</name>
<dbReference type="SUPFAM" id="SSF55073">
    <property type="entry name" value="Nucleotide cyclase"/>
    <property type="match status" value="1"/>
</dbReference>
<keyword evidence="3" id="KW-1185">Reference proteome</keyword>
<dbReference type="InterPro" id="IPR035965">
    <property type="entry name" value="PAS-like_dom_sf"/>
</dbReference>
<organism evidence="2 3">
    <name type="scientific">Panacagrimonas perspica</name>
    <dbReference type="NCBI Taxonomy" id="381431"/>
    <lineage>
        <taxon>Bacteria</taxon>
        <taxon>Pseudomonadati</taxon>
        <taxon>Pseudomonadota</taxon>
        <taxon>Gammaproteobacteria</taxon>
        <taxon>Nevskiales</taxon>
        <taxon>Nevskiaceae</taxon>
        <taxon>Panacagrimonas</taxon>
    </lineage>
</organism>
<comment type="caution">
    <text evidence="2">The sequence shown here is derived from an EMBL/GenBank/DDBJ whole genome shotgun (WGS) entry which is preliminary data.</text>
</comment>
<gene>
    <name evidence="2" type="ORF">DFR24_1016</name>
</gene>
<dbReference type="PANTHER" id="PTHR44757:SF2">
    <property type="entry name" value="BIOFILM ARCHITECTURE MAINTENANCE PROTEIN MBAA"/>
    <property type="match status" value="1"/>
</dbReference>
<evidence type="ECO:0000313" key="3">
    <source>
        <dbReference type="Proteomes" id="UP000295341"/>
    </source>
</evidence>
<dbReference type="Proteomes" id="UP000295341">
    <property type="component" value="Unassembled WGS sequence"/>
</dbReference>
<dbReference type="Gene3D" id="3.30.450.20">
    <property type="entry name" value="PAS domain"/>
    <property type="match status" value="1"/>
</dbReference>
<dbReference type="InterPro" id="IPR029787">
    <property type="entry name" value="Nucleotide_cyclase"/>
</dbReference>
<dbReference type="InterPro" id="IPR052155">
    <property type="entry name" value="Biofilm_reg_signaling"/>
</dbReference>
<evidence type="ECO:0000259" key="1">
    <source>
        <dbReference type="PROSITE" id="PS50112"/>
    </source>
</evidence>
<evidence type="ECO:0000313" key="2">
    <source>
        <dbReference type="EMBL" id="TDU31641.1"/>
    </source>
</evidence>
<dbReference type="CDD" id="cd00130">
    <property type="entry name" value="PAS"/>
    <property type="match status" value="1"/>
</dbReference>
<feature type="domain" description="PAS" evidence="1">
    <location>
        <begin position="206"/>
        <end position="252"/>
    </location>
</feature>
<dbReference type="GO" id="GO:0006355">
    <property type="term" value="P:regulation of DNA-templated transcription"/>
    <property type="evidence" value="ECO:0007669"/>
    <property type="project" value="InterPro"/>
</dbReference>
<dbReference type="OrthoDB" id="7991996at2"/>
<dbReference type="SMART" id="SM00091">
    <property type="entry name" value="PAS"/>
    <property type="match status" value="1"/>
</dbReference>
<dbReference type="Gene3D" id="3.30.70.270">
    <property type="match status" value="1"/>
</dbReference>
<protein>
    <submittedName>
        <fullName evidence="2">PAS domain S-box-containing protein</fullName>
    </submittedName>
</protein>
<accession>A0A4R7PDM4</accession>
<dbReference type="EMBL" id="SOBT01000008">
    <property type="protein sequence ID" value="TDU31641.1"/>
    <property type="molecule type" value="Genomic_DNA"/>
</dbReference>
<dbReference type="SUPFAM" id="SSF55781">
    <property type="entry name" value="GAF domain-like"/>
    <property type="match status" value="1"/>
</dbReference>
<sequence length="488" mass="53724">MPCTLARDTIHVMKLLPTFSTRSAPTLTAPEPVHEVSQGRFERAVDRAYREMVEERPRSDVLRNLCQGIADSHGLPLVALLRRHDGGALEIEATSRETLLWAELTRLPERCDGTIVGNGPGSRALQTRETVAVNVDEPGFSPWREAAMRDGIVRVCARPLEFEEPGWVLMLCASRLSPAWACDEDDALLVAAACARVIAASRLLARRTLLATALSGAGNAAFIADIEGRITWCNASFCDLTGYSREDVIGRNPRFLSSGRHGVRHYRGLWNTIRSGEIWRGETVDRDRSGAAFTANQTISPFGTEGRVTHYLAVYDDVSRKKAEEVRRELCSTRDALTGLMHRAALEHCLSERLSRRQPVSIGVIAARRLAAIEGLGGDAFETFQSEIQSRLLETLGAERAARMSAGEYLVDLPEDAENADRLVETLMHDLREPYPLIGEISGIDLRIGRARSPADGDTVEALLLAADRSLGAEPMAPARRYMEMQAD</sequence>
<dbReference type="AlphaFoldDB" id="A0A4R7PDM4"/>
<dbReference type="NCBIfam" id="TIGR00229">
    <property type="entry name" value="sensory_box"/>
    <property type="match status" value="1"/>
</dbReference>
<dbReference type="InterPro" id="IPR000160">
    <property type="entry name" value="GGDEF_dom"/>
</dbReference>
<dbReference type="PROSITE" id="PS50112">
    <property type="entry name" value="PAS"/>
    <property type="match status" value="1"/>
</dbReference>
<reference evidence="2 3" key="1">
    <citation type="submission" date="2019-03" db="EMBL/GenBank/DDBJ databases">
        <title>Genomic Encyclopedia of Type Strains, Phase IV (KMG-IV): sequencing the most valuable type-strain genomes for metagenomic binning, comparative biology and taxonomic classification.</title>
        <authorList>
            <person name="Goeker M."/>
        </authorList>
    </citation>
    <scope>NUCLEOTIDE SEQUENCE [LARGE SCALE GENOMIC DNA]</scope>
    <source>
        <strain evidence="2 3">DSM 26377</strain>
    </source>
</reference>
<dbReference type="InterPro" id="IPR013767">
    <property type="entry name" value="PAS_fold"/>
</dbReference>
<dbReference type="Pfam" id="PF00989">
    <property type="entry name" value="PAS"/>
    <property type="match status" value="1"/>
</dbReference>
<dbReference type="SMART" id="SM00267">
    <property type="entry name" value="GGDEF"/>
    <property type="match status" value="1"/>
</dbReference>
<dbReference type="InterPro" id="IPR000014">
    <property type="entry name" value="PAS"/>
</dbReference>
<proteinExistence type="predicted"/>
<dbReference type="SUPFAM" id="SSF55785">
    <property type="entry name" value="PYP-like sensor domain (PAS domain)"/>
    <property type="match status" value="1"/>
</dbReference>
<dbReference type="PANTHER" id="PTHR44757">
    <property type="entry name" value="DIGUANYLATE CYCLASE DGCP"/>
    <property type="match status" value="1"/>
</dbReference>